<evidence type="ECO:0008006" key="4">
    <source>
        <dbReference type="Google" id="ProtNLM"/>
    </source>
</evidence>
<feature type="transmembrane region" description="Helical" evidence="1">
    <location>
        <begin position="74"/>
        <end position="92"/>
    </location>
</feature>
<reference evidence="2" key="1">
    <citation type="submission" date="2021-08" db="EMBL/GenBank/DDBJ databases">
        <authorList>
            <person name="Papudeshi B."/>
            <person name="Bashey-Visser F."/>
        </authorList>
    </citation>
    <scope>NUCLEOTIDE SEQUENCE</scope>
    <source>
        <strain evidence="2">MC_266_E_2016</strain>
    </source>
</reference>
<accession>A0AAJ1J6X2</accession>
<dbReference type="AlphaFoldDB" id="A0AAJ1J6X2"/>
<feature type="transmembrane region" description="Helical" evidence="1">
    <location>
        <begin position="124"/>
        <end position="141"/>
    </location>
</feature>
<keyword evidence="1" id="KW-1133">Transmembrane helix</keyword>
<dbReference type="RefSeq" id="WP_274712046.1">
    <property type="nucleotide sequence ID" value="NZ_JAILSO010000015.1"/>
</dbReference>
<evidence type="ECO:0000313" key="3">
    <source>
        <dbReference type="Proteomes" id="UP001222434"/>
    </source>
</evidence>
<gene>
    <name evidence="2" type="ORF">KKJ01_06375</name>
</gene>
<organism evidence="2 3">
    <name type="scientific">Xenorhabdus bovienii</name>
    <name type="common">Xenorhabdus nematophila subsp. bovienii</name>
    <dbReference type="NCBI Taxonomy" id="40576"/>
    <lineage>
        <taxon>Bacteria</taxon>
        <taxon>Pseudomonadati</taxon>
        <taxon>Pseudomonadota</taxon>
        <taxon>Gammaproteobacteria</taxon>
        <taxon>Enterobacterales</taxon>
        <taxon>Morganellaceae</taxon>
        <taxon>Xenorhabdus</taxon>
    </lineage>
</organism>
<sequence>MTMWYLKLTTSFLICASALAFKDLIIKYLFNQNVMFSQLFFYTGFFSLTLSVIIAKLNKHTFAISNKKYQVRRVFIVCISTSLAFLSFKLLSPTVVNIGSKITLPLMILLSSFLVLPYAKKEKLLAGITMIIMLIFFYQSLSIDKASLLGISILLLSAFFMIAEYMTLSHTVKYESQALVCLFGA</sequence>
<keyword evidence="1" id="KW-0812">Transmembrane</keyword>
<name>A0AAJ1J6X2_XENBV</name>
<proteinExistence type="predicted"/>
<reference evidence="2" key="2">
    <citation type="journal article" date="2022" name="J. Evol. Biol.">
        <title>Pre- and post-association barriers to host switching in sympatric mutualists.</title>
        <authorList>
            <person name="Dinges Z.M."/>
            <person name="Phillips R.K."/>
            <person name="Lively C.M."/>
            <person name="Bashey F."/>
        </authorList>
    </citation>
    <scope>NUCLEOTIDE SEQUENCE</scope>
    <source>
        <strain evidence="2">MC_266_E_2016</strain>
    </source>
</reference>
<protein>
    <recommendedName>
        <fullName evidence="4">EamA domain-containing protein</fullName>
    </recommendedName>
</protein>
<evidence type="ECO:0000313" key="2">
    <source>
        <dbReference type="EMBL" id="MDE1477876.1"/>
    </source>
</evidence>
<dbReference type="Proteomes" id="UP001222434">
    <property type="component" value="Unassembled WGS sequence"/>
</dbReference>
<feature type="transmembrane region" description="Helical" evidence="1">
    <location>
        <begin position="98"/>
        <end position="117"/>
    </location>
</feature>
<evidence type="ECO:0000256" key="1">
    <source>
        <dbReference type="SAM" id="Phobius"/>
    </source>
</evidence>
<feature type="transmembrane region" description="Helical" evidence="1">
    <location>
        <begin position="36"/>
        <end position="54"/>
    </location>
</feature>
<comment type="caution">
    <text evidence="2">The sequence shown here is derived from an EMBL/GenBank/DDBJ whole genome shotgun (WGS) entry which is preliminary data.</text>
</comment>
<keyword evidence="1" id="KW-0472">Membrane</keyword>
<feature type="transmembrane region" description="Helical" evidence="1">
    <location>
        <begin position="147"/>
        <end position="168"/>
    </location>
</feature>
<dbReference type="EMBL" id="JAILSO010000015">
    <property type="protein sequence ID" value="MDE1477876.1"/>
    <property type="molecule type" value="Genomic_DNA"/>
</dbReference>